<evidence type="ECO:0000256" key="2">
    <source>
        <dbReference type="ARBA" id="ARBA00022723"/>
    </source>
</evidence>
<feature type="domain" description="DDE Tnp4" evidence="4">
    <location>
        <begin position="254"/>
        <end position="430"/>
    </location>
</feature>
<organism evidence="5">
    <name type="scientific">Aphanomyces invadans</name>
    <dbReference type="NCBI Taxonomy" id="157072"/>
    <lineage>
        <taxon>Eukaryota</taxon>
        <taxon>Sar</taxon>
        <taxon>Stramenopiles</taxon>
        <taxon>Oomycota</taxon>
        <taxon>Saprolegniomycetes</taxon>
        <taxon>Saprolegniales</taxon>
        <taxon>Verrucalvaceae</taxon>
        <taxon>Aphanomyces</taxon>
    </lineage>
</organism>
<feature type="region of interest" description="Disordered" evidence="3">
    <location>
        <begin position="466"/>
        <end position="490"/>
    </location>
</feature>
<dbReference type="GeneID" id="20088881"/>
<proteinExistence type="predicted"/>
<feature type="compositionally biased region" description="Basic residues" evidence="3">
    <location>
        <begin position="466"/>
        <end position="481"/>
    </location>
</feature>
<dbReference type="InterPro" id="IPR027806">
    <property type="entry name" value="HARBI1_dom"/>
</dbReference>
<dbReference type="AlphaFoldDB" id="A0A024TLM7"/>
<comment type="cofactor">
    <cofactor evidence="1">
        <name>a divalent metal cation</name>
        <dbReference type="ChEBI" id="CHEBI:60240"/>
    </cofactor>
</comment>
<evidence type="ECO:0000256" key="1">
    <source>
        <dbReference type="ARBA" id="ARBA00001968"/>
    </source>
</evidence>
<gene>
    <name evidence="5" type="ORF">H310_11831</name>
</gene>
<dbReference type="EMBL" id="KI913985">
    <property type="protein sequence ID" value="ETV94531.1"/>
    <property type="molecule type" value="Genomic_DNA"/>
</dbReference>
<evidence type="ECO:0000313" key="5">
    <source>
        <dbReference type="EMBL" id="ETV94531.1"/>
    </source>
</evidence>
<dbReference type="RefSeq" id="XP_008876846.1">
    <property type="nucleotide sequence ID" value="XM_008878624.1"/>
</dbReference>
<dbReference type="VEuPathDB" id="FungiDB:H310_11831"/>
<dbReference type="Pfam" id="PF13359">
    <property type="entry name" value="DDE_Tnp_4"/>
    <property type="match status" value="1"/>
</dbReference>
<keyword evidence="2" id="KW-0479">Metal-binding</keyword>
<dbReference type="PANTHER" id="PTHR37558">
    <property type="entry name" value="HTH CENPB-TYPE DOMAIN-CONTAINING PROTEIN"/>
    <property type="match status" value="1"/>
</dbReference>
<evidence type="ECO:0000259" key="4">
    <source>
        <dbReference type="Pfam" id="PF13359"/>
    </source>
</evidence>
<evidence type="ECO:0000256" key="3">
    <source>
        <dbReference type="SAM" id="MobiDB-lite"/>
    </source>
</evidence>
<sequence>MPKPEKRRNWSHDDDMMRLVQAAADQPFATGKGQVSKAWQALAETLMTSDAFTRVVDGKKVQYRFGLLIDEHRRFDVASAKLSGVDEEDSEKHMILDDLLARLEEVRLLAASRSTKTSQEKDKAEQGGLVVREMAMQTLKRRQEVSEEGAKIRKSGESGRTSLFAAIENEGERDRSSRDKDLEFRRLKFETEIRQRVLQPTHPQQRGVVTTALQRAKEVRAQAIGSGKALKIQAMSTFMPETFQNFPAALYAVDATFQQSNRPLGNHNEALFAFSGKHHLYGKKVEVSVRPSGYVLHVSAHVPGSVHDKTLFDQCNCFHGTARKKRPNELNLEDSCPVREEVPNEWAVLGDRGYQGVQHVFRAILPVRATEENRLSLQIDNSNQRIASDRIIVDNWFGRQCTLWGVVADKYKWSNELYDPIFRFCSGLTNYHIRFSPLRSDDGDNYRRILNSLQHIHEQIRRKKRLTQQTYRARRQARRQVSKIDFPATP</sequence>
<accession>A0A024TLM7</accession>
<reference evidence="5" key="1">
    <citation type="submission" date="2013-12" db="EMBL/GenBank/DDBJ databases">
        <title>The Genome Sequence of Aphanomyces invadans NJM9701.</title>
        <authorList>
            <consortium name="The Broad Institute Genomics Platform"/>
            <person name="Russ C."/>
            <person name="Tyler B."/>
            <person name="van West P."/>
            <person name="Dieguez-Uribeondo J."/>
            <person name="Young S.K."/>
            <person name="Zeng Q."/>
            <person name="Gargeya S."/>
            <person name="Fitzgerald M."/>
            <person name="Abouelleil A."/>
            <person name="Alvarado L."/>
            <person name="Chapman S.B."/>
            <person name="Gainer-Dewar J."/>
            <person name="Goldberg J."/>
            <person name="Griggs A."/>
            <person name="Gujja S."/>
            <person name="Hansen M."/>
            <person name="Howarth C."/>
            <person name="Imamovic A."/>
            <person name="Ireland A."/>
            <person name="Larimer J."/>
            <person name="McCowan C."/>
            <person name="Murphy C."/>
            <person name="Pearson M."/>
            <person name="Poon T.W."/>
            <person name="Priest M."/>
            <person name="Roberts A."/>
            <person name="Saif S."/>
            <person name="Shea T."/>
            <person name="Sykes S."/>
            <person name="Wortman J."/>
            <person name="Nusbaum C."/>
            <person name="Birren B."/>
        </authorList>
    </citation>
    <scope>NUCLEOTIDE SEQUENCE [LARGE SCALE GENOMIC DNA]</scope>
    <source>
        <strain evidence="5">NJM9701</strain>
    </source>
</reference>
<dbReference type="GO" id="GO:0046872">
    <property type="term" value="F:metal ion binding"/>
    <property type="evidence" value="ECO:0007669"/>
    <property type="project" value="UniProtKB-KW"/>
</dbReference>
<name>A0A024TLM7_9STRA</name>
<dbReference type="PANTHER" id="PTHR37558:SF1">
    <property type="entry name" value="HTH CENPB-TYPE DOMAIN-CONTAINING PROTEIN"/>
    <property type="match status" value="1"/>
</dbReference>
<dbReference type="OrthoDB" id="128386at2759"/>
<protein>
    <recommendedName>
        <fullName evidence="4">DDE Tnp4 domain-containing protein</fullName>
    </recommendedName>
</protein>